<protein>
    <submittedName>
        <fullName evidence="3">Uncharacterized protein</fullName>
    </submittedName>
</protein>
<keyword evidence="2" id="KW-1185">Reference proteome</keyword>
<dbReference type="WBParaSite" id="ALUE_0001675701-mRNA-1">
    <property type="protein sequence ID" value="ALUE_0001675701-mRNA-1"/>
    <property type="gene ID" value="ALUE_0001675701"/>
</dbReference>
<organism evidence="2 3">
    <name type="scientific">Ascaris lumbricoides</name>
    <name type="common">Giant roundworm</name>
    <dbReference type="NCBI Taxonomy" id="6252"/>
    <lineage>
        <taxon>Eukaryota</taxon>
        <taxon>Metazoa</taxon>
        <taxon>Ecdysozoa</taxon>
        <taxon>Nematoda</taxon>
        <taxon>Chromadorea</taxon>
        <taxon>Rhabditida</taxon>
        <taxon>Spirurina</taxon>
        <taxon>Ascaridomorpha</taxon>
        <taxon>Ascaridoidea</taxon>
        <taxon>Ascarididae</taxon>
        <taxon>Ascaris</taxon>
    </lineage>
</organism>
<feature type="region of interest" description="Disordered" evidence="1">
    <location>
        <begin position="18"/>
        <end position="67"/>
    </location>
</feature>
<proteinExistence type="predicted"/>
<dbReference type="AlphaFoldDB" id="A0A0M3IF15"/>
<evidence type="ECO:0000313" key="3">
    <source>
        <dbReference type="WBParaSite" id="ALUE_0001675701-mRNA-1"/>
    </source>
</evidence>
<name>A0A0M3IF15_ASCLU</name>
<dbReference type="Proteomes" id="UP000036681">
    <property type="component" value="Unplaced"/>
</dbReference>
<evidence type="ECO:0000313" key="2">
    <source>
        <dbReference type="Proteomes" id="UP000036681"/>
    </source>
</evidence>
<accession>A0A0M3IF15</accession>
<reference evidence="3" key="1">
    <citation type="submission" date="2017-02" db="UniProtKB">
        <authorList>
            <consortium name="WormBaseParasite"/>
        </authorList>
    </citation>
    <scope>IDENTIFICATION</scope>
</reference>
<evidence type="ECO:0000256" key="1">
    <source>
        <dbReference type="SAM" id="MobiDB-lite"/>
    </source>
</evidence>
<sequence>MGRIPVCQLVFRNIQAQRSRERTSGKLGVQASGSSANEAAGCVKCEHQRPPQLPPGSYHTPSGQVAS</sequence>